<dbReference type="GeneID" id="112284426"/>
<protein>
    <recommendedName>
        <fullName evidence="4">F-box domain-containing protein</fullName>
    </recommendedName>
</protein>
<dbReference type="OMA" id="IPRRWCA"/>
<organism evidence="1">
    <name type="scientific">Physcomitrium patens</name>
    <name type="common">Spreading-leaved earth moss</name>
    <name type="synonym">Physcomitrella patens</name>
    <dbReference type="NCBI Taxonomy" id="3218"/>
    <lineage>
        <taxon>Eukaryota</taxon>
        <taxon>Viridiplantae</taxon>
        <taxon>Streptophyta</taxon>
        <taxon>Embryophyta</taxon>
        <taxon>Bryophyta</taxon>
        <taxon>Bryophytina</taxon>
        <taxon>Bryopsida</taxon>
        <taxon>Funariidae</taxon>
        <taxon>Funariales</taxon>
        <taxon>Funariaceae</taxon>
        <taxon>Physcomitrium</taxon>
    </lineage>
</organism>
<dbReference type="AlphaFoldDB" id="A0A2K1KC55"/>
<evidence type="ECO:0008006" key="4">
    <source>
        <dbReference type="Google" id="ProtNLM"/>
    </source>
</evidence>
<reference evidence="1 3" key="1">
    <citation type="journal article" date="2008" name="Science">
        <title>The Physcomitrella genome reveals evolutionary insights into the conquest of land by plants.</title>
        <authorList>
            <person name="Rensing S."/>
            <person name="Lang D."/>
            <person name="Zimmer A."/>
            <person name="Terry A."/>
            <person name="Salamov A."/>
            <person name="Shapiro H."/>
            <person name="Nishiyama T."/>
            <person name="Perroud P.-F."/>
            <person name="Lindquist E."/>
            <person name="Kamisugi Y."/>
            <person name="Tanahashi T."/>
            <person name="Sakakibara K."/>
            <person name="Fujita T."/>
            <person name="Oishi K."/>
            <person name="Shin-I T."/>
            <person name="Kuroki Y."/>
            <person name="Toyoda A."/>
            <person name="Suzuki Y."/>
            <person name="Hashimoto A."/>
            <person name="Yamaguchi K."/>
            <person name="Sugano A."/>
            <person name="Kohara Y."/>
            <person name="Fujiyama A."/>
            <person name="Anterola A."/>
            <person name="Aoki S."/>
            <person name="Ashton N."/>
            <person name="Barbazuk W.B."/>
            <person name="Barker E."/>
            <person name="Bennetzen J."/>
            <person name="Bezanilla M."/>
            <person name="Blankenship R."/>
            <person name="Cho S.H."/>
            <person name="Dutcher S."/>
            <person name="Estelle M."/>
            <person name="Fawcett J.A."/>
            <person name="Gundlach H."/>
            <person name="Hanada K."/>
            <person name="Heyl A."/>
            <person name="Hicks K.A."/>
            <person name="Hugh J."/>
            <person name="Lohr M."/>
            <person name="Mayer K."/>
            <person name="Melkozernov A."/>
            <person name="Murata T."/>
            <person name="Nelson D."/>
            <person name="Pils B."/>
            <person name="Prigge M."/>
            <person name="Reiss B."/>
            <person name="Renner T."/>
            <person name="Rombauts S."/>
            <person name="Rushton P."/>
            <person name="Sanderfoot A."/>
            <person name="Schween G."/>
            <person name="Shiu S.-H."/>
            <person name="Stueber K."/>
            <person name="Theodoulou F.L."/>
            <person name="Tu H."/>
            <person name="Van de Peer Y."/>
            <person name="Verrier P.J."/>
            <person name="Waters E."/>
            <person name="Wood A."/>
            <person name="Yang L."/>
            <person name="Cove D."/>
            <person name="Cuming A."/>
            <person name="Hasebe M."/>
            <person name="Lucas S."/>
            <person name="Mishler D.B."/>
            <person name="Reski R."/>
            <person name="Grigoriev I."/>
            <person name="Quatrano R.S."/>
            <person name="Boore J.L."/>
        </authorList>
    </citation>
    <scope>NUCLEOTIDE SEQUENCE [LARGE SCALE GENOMIC DNA]</scope>
    <source>
        <strain evidence="2 3">cv. Gransden 2004</strain>
    </source>
</reference>
<accession>A0A2K1KC55</accession>
<dbReference type="SUPFAM" id="SSF117281">
    <property type="entry name" value="Kelch motif"/>
    <property type="match status" value="1"/>
</dbReference>
<dbReference type="EnsemblPlants" id="Pp3c7_18490V3.2">
    <property type="protein sequence ID" value="PAC:32925042.CDS.1"/>
    <property type="gene ID" value="Pp3c7_18490"/>
</dbReference>
<reference evidence="2" key="3">
    <citation type="submission" date="2020-12" db="UniProtKB">
        <authorList>
            <consortium name="EnsemblPlants"/>
        </authorList>
    </citation>
    <scope>IDENTIFICATION</scope>
</reference>
<dbReference type="KEGG" id="ppp:112284426"/>
<dbReference type="PANTHER" id="PTHR47590">
    <property type="entry name" value="F-BOX/KELCH-REPEAT PROTEIN SKIP25"/>
    <property type="match status" value="1"/>
</dbReference>
<proteinExistence type="predicted"/>
<sequence length="394" mass="44070">MEVLGKRLRASMPTGTSPQVLETSGQEYPSQILHSLPDQLAMKCLARVPLSSLRGVSKTWQNVIYDPYFQSLRTTNGRSQLEWVYALVQSQDKSFRWRAFDPLSSVWYDLPPTPYPMEFQLHNPGCIGVSYFVQCASTLDKLVMVAGLKAKKDGRNRMIMEPALEQPYIFDTRTSEWKLGTRFSVPRKWCVCGVVQEKVYVASGSGKDWDREVSKSAEFYNLVNDNWEKMMSLSTSKFSGEAMTAVTNDNKLYFVSGRGVFSKEGVVYDLATDSWSDMAPGLKRGWTGPCVAVNGRFYLLETPAGRLKVYVLEKDDWDVIMEDARLGNLEMFVGAKGKIVSIVGLGMDTQPSAGSVLRVIDIASEAPQIYDIPVNEGKVISVQVLGMMGRRPNP</sequence>
<evidence type="ECO:0000313" key="2">
    <source>
        <dbReference type="EnsemblPlants" id="PAC:32925041.CDS.1"/>
    </source>
</evidence>
<dbReference type="PaxDb" id="3218-PP1S2_585V6.1"/>
<dbReference type="EnsemblPlants" id="Pp3c7_18490V3.1">
    <property type="protein sequence ID" value="PAC:32925041.CDS.1"/>
    <property type="gene ID" value="Pp3c7_18490"/>
</dbReference>
<dbReference type="SUPFAM" id="SSF81383">
    <property type="entry name" value="F-box domain"/>
    <property type="match status" value="1"/>
</dbReference>
<dbReference type="FunCoup" id="A0A2K1KC55">
    <property type="interactions" value="60"/>
</dbReference>
<dbReference type="InterPro" id="IPR015915">
    <property type="entry name" value="Kelch-typ_b-propeller"/>
</dbReference>
<reference evidence="1 3" key="2">
    <citation type="journal article" date="2018" name="Plant J.">
        <title>The Physcomitrella patens chromosome-scale assembly reveals moss genome structure and evolution.</title>
        <authorList>
            <person name="Lang D."/>
            <person name="Ullrich K.K."/>
            <person name="Murat F."/>
            <person name="Fuchs J."/>
            <person name="Jenkins J."/>
            <person name="Haas F.B."/>
            <person name="Piednoel M."/>
            <person name="Gundlach H."/>
            <person name="Van Bel M."/>
            <person name="Meyberg R."/>
            <person name="Vives C."/>
            <person name="Morata J."/>
            <person name="Symeonidi A."/>
            <person name="Hiss M."/>
            <person name="Muchero W."/>
            <person name="Kamisugi Y."/>
            <person name="Saleh O."/>
            <person name="Blanc G."/>
            <person name="Decker E.L."/>
            <person name="van Gessel N."/>
            <person name="Grimwood J."/>
            <person name="Hayes R.D."/>
            <person name="Graham S.W."/>
            <person name="Gunter L.E."/>
            <person name="McDaniel S.F."/>
            <person name="Hoernstein S.N.W."/>
            <person name="Larsson A."/>
            <person name="Li F.W."/>
            <person name="Perroud P.F."/>
            <person name="Phillips J."/>
            <person name="Ranjan P."/>
            <person name="Rokshar D.S."/>
            <person name="Rothfels C.J."/>
            <person name="Schneider L."/>
            <person name="Shu S."/>
            <person name="Stevenson D.W."/>
            <person name="Thummler F."/>
            <person name="Tillich M."/>
            <person name="Villarreal Aguilar J.C."/>
            <person name="Widiez T."/>
            <person name="Wong G.K."/>
            <person name="Wymore A."/>
            <person name="Zhang Y."/>
            <person name="Zimmer A.D."/>
            <person name="Quatrano R.S."/>
            <person name="Mayer K.F.X."/>
            <person name="Goodstein D."/>
            <person name="Casacuberta J.M."/>
            <person name="Vandepoele K."/>
            <person name="Reski R."/>
            <person name="Cuming A.C."/>
            <person name="Tuskan G.A."/>
            <person name="Maumus F."/>
            <person name="Salse J."/>
            <person name="Schmutz J."/>
            <person name="Rensing S.A."/>
        </authorList>
    </citation>
    <scope>NUCLEOTIDE SEQUENCE [LARGE SCALE GENOMIC DNA]</scope>
    <source>
        <strain evidence="2 3">cv. Gransden 2004</strain>
    </source>
</reference>
<name>A0A2K1KC55_PHYPA</name>
<dbReference type="RefSeq" id="XP_024379970.1">
    <property type="nucleotide sequence ID" value="XM_024524202.2"/>
</dbReference>
<dbReference type="OrthoDB" id="1899182at2759"/>
<dbReference type="Gramene" id="Pp3c7_18490V3.2">
    <property type="protein sequence ID" value="PAC:32925042.CDS.1"/>
    <property type="gene ID" value="Pp3c7_18490"/>
</dbReference>
<dbReference type="Gramene" id="Pp3c7_18490V3.1">
    <property type="protein sequence ID" value="PAC:32925041.CDS.1"/>
    <property type="gene ID" value="Pp3c7_18490"/>
</dbReference>
<gene>
    <name evidence="2" type="primary">LOC112284426</name>
    <name evidence="1" type="ORF">PHYPA_010543</name>
</gene>
<evidence type="ECO:0000313" key="3">
    <source>
        <dbReference type="Proteomes" id="UP000006727"/>
    </source>
</evidence>
<dbReference type="Proteomes" id="UP000006727">
    <property type="component" value="Chromosome 7"/>
</dbReference>
<keyword evidence="3" id="KW-1185">Reference proteome</keyword>
<dbReference type="PANTHER" id="PTHR47590:SF7">
    <property type="entry name" value="OS06G0711700 PROTEIN"/>
    <property type="match status" value="1"/>
</dbReference>
<evidence type="ECO:0000313" key="1">
    <source>
        <dbReference type="EMBL" id="PNR51357.1"/>
    </source>
</evidence>
<dbReference type="Gene3D" id="2.120.10.80">
    <property type="entry name" value="Kelch-type beta propeller"/>
    <property type="match status" value="1"/>
</dbReference>
<dbReference type="EMBL" id="ABEU02000007">
    <property type="protein sequence ID" value="PNR51357.1"/>
    <property type="molecule type" value="Genomic_DNA"/>
</dbReference>
<dbReference type="InterPro" id="IPR036047">
    <property type="entry name" value="F-box-like_dom_sf"/>
</dbReference>